<evidence type="ECO:0000256" key="1">
    <source>
        <dbReference type="SAM" id="MobiDB-lite"/>
    </source>
</evidence>
<dbReference type="KEGG" id="vg:8919478"/>
<organism evidence="2 3">
    <name type="scientific">Lymantria xylina multiple nucleopolyhedrovirus</name>
    <dbReference type="NCBI Taxonomy" id="2847840"/>
    <lineage>
        <taxon>Viruses</taxon>
        <taxon>Viruses incertae sedis</taxon>
        <taxon>Naldaviricetes</taxon>
        <taxon>Lefavirales</taxon>
        <taxon>Baculoviridae</taxon>
        <taxon>Alphabaculovirus</taxon>
        <taxon>Alphabaculovirus lyxylinae</taxon>
        <taxon>Lymantria xylina nucleopolyhedrovirus</taxon>
    </lineage>
</organism>
<proteinExistence type="predicted"/>
<accession>D4N288</accession>
<feature type="region of interest" description="Disordered" evidence="1">
    <location>
        <begin position="1"/>
        <end position="35"/>
    </location>
</feature>
<feature type="compositionally biased region" description="Basic residues" evidence="1">
    <location>
        <begin position="1"/>
        <end position="26"/>
    </location>
</feature>
<name>D4N288_9ABAC</name>
<sequence length="50" mass="6027">MRSKQMQHSTLTRRHSRLNARNRCSRLSRPARSDNNMMWWGSRAPQLFLV</sequence>
<evidence type="ECO:0000313" key="2">
    <source>
        <dbReference type="EMBL" id="ADD73760.1"/>
    </source>
</evidence>
<evidence type="ECO:0000313" key="3">
    <source>
        <dbReference type="Proteomes" id="UP000203822"/>
    </source>
</evidence>
<dbReference type="RefSeq" id="YP_003517791.1">
    <property type="nucleotide sequence ID" value="NC_013953.1"/>
</dbReference>
<dbReference type="GeneID" id="8919478"/>
<keyword evidence="3" id="KW-1185">Reference proteome</keyword>
<dbReference type="Proteomes" id="UP000203822">
    <property type="component" value="Segment"/>
</dbReference>
<protein>
    <submittedName>
        <fullName evidence="2">ORF51</fullName>
    </submittedName>
</protein>
<dbReference type="EMBL" id="GQ202541">
    <property type="protein sequence ID" value="ADD73760.1"/>
    <property type="molecule type" value="Genomic_DNA"/>
</dbReference>
<reference evidence="2 3" key="1">
    <citation type="journal article" date="2010" name="BMC Genomics">
        <title>Genomic sequencing and analyses of Lymantria xylina multiple nucleopolyhedrovirus.</title>
        <authorList>
            <person name="Nai Y.S."/>
            <person name="Wu C.Y."/>
            <person name="Wang T.C."/>
            <person name="Chen Y.R."/>
            <person name="Lau W.H."/>
            <person name="Lo C.F."/>
            <person name="Tsai M.F."/>
            <person name="Wang C.H."/>
        </authorList>
    </citation>
    <scope>NUCLEOTIDE SEQUENCE [LARGE SCALE GENOMIC DNA]</scope>
    <source>
        <strain evidence="2">LyxyMNPV-5</strain>
    </source>
</reference>